<evidence type="ECO:0000313" key="2">
    <source>
        <dbReference type="Proteomes" id="UP000806077"/>
    </source>
</evidence>
<gene>
    <name evidence="1" type="ORF">F7645_02580</name>
</gene>
<accession>A0AAP1RDG6</accession>
<evidence type="ECO:0000313" key="1">
    <source>
        <dbReference type="EMBL" id="MBE7694321.1"/>
    </source>
</evidence>
<organism evidence="1 2">
    <name type="scientific">Tenacibaculum finnmarkense genomovar finnmarkense</name>
    <dbReference type="NCBI Taxonomy" id="1458503"/>
    <lineage>
        <taxon>Bacteria</taxon>
        <taxon>Pseudomonadati</taxon>
        <taxon>Bacteroidota</taxon>
        <taxon>Flavobacteriia</taxon>
        <taxon>Flavobacteriales</taxon>
        <taxon>Flavobacteriaceae</taxon>
        <taxon>Tenacibaculum</taxon>
        <taxon>Tenacibaculum finnmarkense</taxon>
    </lineage>
</organism>
<proteinExistence type="predicted"/>
<sequence>MNEIGFKLEKINTEQFAIIEDAYDTCCEEIGLEAIVKFGINSENPAIISIIKFQFEQNKKPFLIIEVSCEFGIEETKWNIFNKGTKIHIPKDFLAHLAMITVGTTRGVLHSKTDNTIFNEFILPTLNVSQMITEDGEFEK</sequence>
<dbReference type="EMBL" id="WXXV01000002">
    <property type="protein sequence ID" value="MBE7694321.1"/>
    <property type="molecule type" value="Genomic_DNA"/>
</dbReference>
<dbReference type="Proteomes" id="UP000806077">
    <property type="component" value="Unassembled WGS sequence"/>
</dbReference>
<protein>
    <submittedName>
        <fullName evidence="1">Uncharacterized protein</fullName>
    </submittedName>
</protein>
<dbReference type="AlphaFoldDB" id="A0AAP1RDG6"/>
<keyword evidence="2" id="KW-1185">Reference proteome</keyword>
<dbReference type="RefSeq" id="WP_101914745.1">
    <property type="nucleotide sequence ID" value="NZ_JAFMUP010000002.1"/>
</dbReference>
<name>A0AAP1RDG6_9FLAO</name>
<comment type="caution">
    <text evidence="1">The sequence shown here is derived from an EMBL/GenBank/DDBJ whole genome shotgun (WGS) entry which is preliminary data.</text>
</comment>
<reference evidence="1 2" key="1">
    <citation type="journal article" date="2020" name="Int. J. Syst. Evol. Microbiol.">
        <title>Tenacibaculum piscium sp. nov., isolated from skin ulcers of sea-farmed fish, and description of Tenacibaculum finnmarkense sp. nov. with subdivision into genomovars finnmarkense and ulcerans.</title>
        <authorList>
            <person name="Olsen A.B."/>
            <person name="Spilsberg B."/>
            <person name="Nilsen H.K."/>
            <person name="Lagesen K."/>
            <person name="Gulla S."/>
            <person name="Avendano-Herrera R."/>
            <person name="Irgang R."/>
            <person name="Duchaud E."/>
            <person name="Colquhoun D.J."/>
        </authorList>
    </citation>
    <scope>NUCLEOTIDE SEQUENCE [LARGE SCALE GENOMIC DNA]</scope>
    <source>
        <strain evidence="1 2">TNO037</strain>
    </source>
</reference>